<dbReference type="PANTHER" id="PTHR31694:SF12">
    <property type="entry name" value="DESICCATION-LIKE PROTEIN"/>
    <property type="match status" value="1"/>
</dbReference>
<dbReference type="PANTHER" id="PTHR31694">
    <property type="entry name" value="DESICCATION-LIKE PROTEIN"/>
    <property type="match status" value="1"/>
</dbReference>
<dbReference type="InterPro" id="IPR052965">
    <property type="entry name" value="Pigment-catalase-like"/>
</dbReference>
<organism evidence="2 3">
    <name type="scientific">Buddleja alternifolia</name>
    <dbReference type="NCBI Taxonomy" id="168488"/>
    <lineage>
        <taxon>Eukaryota</taxon>
        <taxon>Viridiplantae</taxon>
        <taxon>Streptophyta</taxon>
        <taxon>Embryophyta</taxon>
        <taxon>Tracheophyta</taxon>
        <taxon>Spermatophyta</taxon>
        <taxon>Magnoliopsida</taxon>
        <taxon>eudicotyledons</taxon>
        <taxon>Gunneridae</taxon>
        <taxon>Pentapetalae</taxon>
        <taxon>asterids</taxon>
        <taxon>lamiids</taxon>
        <taxon>Lamiales</taxon>
        <taxon>Scrophulariaceae</taxon>
        <taxon>Buddlejeae</taxon>
        <taxon>Buddleja</taxon>
    </lineage>
</organism>
<protein>
    <recommendedName>
        <fullName evidence="4">Desiccation-related protein PCC13-62</fullName>
    </recommendedName>
</protein>
<accession>A0AAV6WQ40</accession>
<gene>
    <name evidence="2" type="ORF">BUALT_Bualt14G0129500</name>
</gene>
<dbReference type="Proteomes" id="UP000826271">
    <property type="component" value="Unassembled WGS sequence"/>
</dbReference>
<dbReference type="AlphaFoldDB" id="A0AAV6WQ40"/>
<feature type="chain" id="PRO_5043944462" description="Desiccation-related protein PCC13-62" evidence="1">
    <location>
        <begin position="29"/>
        <end position="306"/>
    </location>
</feature>
<name>A0AAV6WQ40_9LAMI</name>
<dbReference type="EMBL" id="WHWC01000014">
    <property type="protein sequence ID" value="KAG8370557.1"/>
    <property type="molecule type" value="Genomic_DNA"/>
</dbReference>
<proteinExistence type="predicted"/>
<evidence type="ECO:0008006" key="4">
    <source>
        <dbReference type="Google" id="ProtNLM"/>
    </source>
</evidence>
<comment type="caution">
    <text evidence="2">The sequence shown here is derived from an EMBL/GenBank/DDBJ whole genome shotgun (WGS) entry which is preliminary data.</text>
</comment>
<evidence type="ECO:0000256" key="1">
    <source>
        <dbReference type="SAM" id="SignalP"/>
    </source>
</evidence>
<evidence type="ECO:0000313" key="3">
    <source>
        <dbReference type="Proteomes" id="UP000826271"/>
    </source>
</evidence>
<sequence>MALSIPTTSTTALITVLLLLLCGGSSTAGSNESVNIPKSDIDQLEFPLNLEYLEVEFFSWGSFGRGLDSLEPKLAMGGPPPIGVMKANLSPLVRDIVAQFAFQEFGHLRAIQSSVKGFPRPQMDLSAAAFATVMNNAFEMPLVPPFDPYANDINYLLASYVIPYVGLTGYVGTIPKLRSPTSKRLVAGLLGVESGQDAVIRTLLFQRASSRVAPYSFTVAEFTNKISGLRNELGKRGLKDEGVIVPLVEGAEGRIAGNVLAGDQNSLSFDRTPEEILRIVYGSGKENEPGLFYPKGADGRIARSYL</sequence>
<evidence type="ECO:0000313" key="2">
    <source>
        <dbReference type="EMBL" id="KAG8370557.1"/>
    </source>
</evidence>
<dbReference type="Pfam" id="PF13668">
    <property type="entry name" value="Ferritin_2"/>
    <property type="match status" value="1"/>
</dbReference>
<feature type="signal peptide" evidence="1">
    <location>
        <begin position="1"/>
        <end position="28"/>
    </location>
</feature>
<keyword evidence="1" id="KW-0732">Signal</keyword>
<keyword evidence="3" id="KW-1185">Reference proteome</keyword>
<reference evidence="2" key="1">
    <citation type="submission" date="2019-10" db="EMBL/GenBank/DDBJ databases">
        <authorList>
            <person name="Zhang R."/>
            <person name="Pan Y."/>
            <person name="Wang J."/>
            <person name="Ma R."/>
            <person name="Yu S."/>
        </authorList>
    </citation>
    <scope>NUCLEOTIDE SEQUENCE</scope>
    <source>
        <strain evidence="2">LA-IB0</strain>
        <tissue evidence="2">Leaf</tissue>
    </source>
</reference>